<keyword evidence="3" id="KW-1185">Reference proteome</keyword>
<reference evidence="2 3" key="1">
    <citation type="submission" date="2023-08" db="EMBL/GenBank/DDBJ databases">
        <authorList>
            <person name="Park J.-S."/>
        </authorList>
    </citation>
    <scope>NUCLEOTIDE SEQUENCE [LARGE SCALE GENOMIC DNA]</scope>
    <source>
        <strain evidence="2 3">2205BS29-5</strain>
    </source>
</reference>
<dbReference type="Proteomes" id="UP001224997">
    <property type="component" value="Unassembled WGS sequence"/>
</dbReference>
<organism evidence="2 3">
    <name type="scientific">Paracoccus spongiarum</name>
    <dbReference type="NCBI Taxonomy" id="3064387"/>
    <lineage>
        <taxon>Bacteria</taxon>
        <taxon>Pseudomonadati</taxon>
        <taxon>Pseudomonadota</taxon>
        <taxon>Alphaproteobacteria</taxon>
        <taxon>Rhodobacterales</taxon>
        <taxon>Paracoccaceae</taxon>
        <taxon>Paracoccus</taxon>
    </lineage>
</organism>
<feature type="region of interest" description="Disordered" evidence="1">
    <location>
        <begin position="145"/>
        <end position="215"/>
    </location>
</feature>
<dbReference type="EMBL" id="JAVAMQ010000002">
    <property type="protein sequence ID" value="MDP5306164.1"/>
    <property type="molecule type" value="Genomic_DNA"/>
</dbReference>
<evidence type="ECO:0000313" key="3">
    <source>
        <dbReference type="Proteomes" id="UP001224997"/>
    </source>
</evidence>
<dbReference type="Pfam" id="PF01527">
    <property type="entry name" value="HTH_Tnp_1"/>
    <property type="match status" value="1"/>
</dbReference>
<feature type="compositionally biased region" description="Basic residues" evidence="1">
    <location>
        <begin position="159"/>
        <end position="168"/>
    </location>
</feature>
<evidence type="ECO:0000313" key="2">
    <source>
        <dbReference type="EMBL" id="MDP5306164.1"/>
    </source>
</evidence>
<gene>
    <name evidence="2" type="ORF">Q5Y72_03510</name>
</gene>
<proteinExistence type="predicted"/>
<sequence>MTRRKVSREFRIEAVRLVRDRCVAVAQAAHDLDLAQSVLRRWKRNLVIQRWQSDADTLMVLRGYAAVEQDHGNRRAWQLCPCGRCRRPAPSAVSQQVRPLEQELGVRIAAHGPCGPAARLEDHGLHTLSQRRPAGQPDRYRVVAHGHHRGRHSPDRQHRIDRHLRRTGAGRFSRAPCGAEPVARSGADTSAVRRAADGHGGTDPLAPRGHHRAAA</sequence>
<protein>
    <submittedName>
        <fullName evidence="2">Transposase</fullName>
    </submittedName>
</protein>
<dbReference type="SUPFAM" id="SSF46689">
    <property type="entry name" value="Homeodomain-like"/>
    <property type="match status" value="1"/>
</dbReference>
<dbReference type="InterPro" id="IPR002514">
    <property type="entry name" value="Transposase_8"/>
</dbReference>
<dbReference type="InterPro" id="IPR009057">
    <property type="entry name" value="Homeodomain-like_sf"/>
</dbReference>
<name>A0ABT9J8N0_9RHOB</name>
<comment type="caution">
    <text evidence="2">The sequence shown here is derived from an EMBL/GenBank/DDBJ whole genome shotgun (WGS) entry which is preliminary data.</text>
</comment>
<evidence type="ECO:0000256" key="1">
    <source>
        <dbReference type="SAM" id="MobiDB-lite"/>
    </source>
</evidence>
<accession>A0ABT9J8N0</accession>